<feature type="region of interest" description="Disordered" evidence="4">
    <location>
        <begin position="791"/>
        <end position="848"/>
    </location>
</feature>
<dbReference type="InterPro" id="IPR036427">
    <property type="entry name" value="Bromodomain-like_sf"/>
</dbReference>
<feature type="coiled-coil region" evidence="3">
    <location>
        <begin position="382"/>
        <end position="409"/>
    </location>
</feature>
<feature type="compositionally biased region" description="Low complexity" evidence="4">
    <location>
        <begin position="1064"/>
        <end position="1076"/>
    </location>
</feature>
<evidence type="ECO:0000313" key="7">
    <source>
        <dbReference type="Proteomes" id="UP001150062"/>
    </source>
</evidence>
<evidence type="ECO:0000256" key="2">
    <source>
        <dbReference type="PROSITE-ProRule" id="PRU00035"/>
    </source>
</evidence>
<comment type="caution">
    <text evidence="6">The sequence shown here is derived from an EMBL/GenBank/DDBJ whole genome shotgun (WGS) entry which is preliminary data.</text>
</comment>
<dbReference type="InterPro" id="IPR001487">
    <property type="entry name" value="Bromodomain"/>
</dbReference>
<accession>A0ABQ8YDI6</accession>
<name>A0ABQ8YDI6_9EUKA</name>
<dbReference type="SMART" id="SM00297">
    <property type="entry name" value="BROMO"/>
    <property type="match status" value="1"/>
</dbReference>
<evidence type="ECO:0000256" key="3">
    <source>
        <dbReference type="SAM" id="Coils"/>
    </source>
</evidence>
<feature type="compositionally biased region" description="Basic residues" evidence="4">
    <location>
        <begin position="12"/>
        <end position="35"/>
    </location>
</feature>
<keyword evidence="3" id="KW-0175">Coiled coil</keyword>
<feature type="compositionally biased region" description="Acidic residues" evidence="4">
    <location>
        <begin position="1013"/>
        <end position="1024"/>
    </location>
</feature>
<feature type="region of interest" description="Disordered" evidence="4">
    <location>
        <begin position="452"/>
        <end position="504"/>
    </location>
</feature>
<feature type="coiled-coil region" evidence="3">
    <location>
        <begin position="616"/>
        <end position="661"/>
    </location>
</feature>
<feature type="domain" description="Bromo" evidence="5">
    <location>
        <begin position="90"/>
        <end position="162"/>
    </location>
</feature>
<feature type="compositionally biased region" description="Acidic residues" evidence="4">
    <location>
        <begin position="1105"/>
        <end position="1118"/>
    </location>
</feature>
<feature type="coiled-coil region" evidence="3">
    <location>
        <begin position="226"/>
        <end position="288"/>
    </location>
</feature>
<feature type="compositionally biased region" description="Polar residues" evidence="4">
    <location>
        <begin position="721"/>
        <end position="737"/>
    </location>
</feature>
<dbReference type="PANTHER" id="PTHR15398:SF4">
    <property type="entry name" value="BROMODOMAIN-CONTAINING PROTEIN 8 ISOFORM X1"/>
    <property type="match status" value="1"/>
</dbReference>
<feature type="compositionally biased region" description="Acidic residues" evidence="4">
    <location>
        <begin position="977"/>
        <end position="998"/>
    </location>
</feature>
<proteinExistence type="predicted"/>
<organism evidence="6 7">
    <name type="scientific">Anaeramoeba flamelloides</name>
    <dbReference type="NCBI Taxonomy" id="1746091"/>
    <lineage>
        <taxon>Eukaryota</taxon>
        <taxon>Metamonada</taxon>
        <taxon>Anaeramoebidae</taxon>
        <taxon>Anaeramoeba</taxon>
    </lineage>
</organism>
<reference evidence="6" key="1">
    <citation type="submission" date="2022-08" db="EMBL/GenBank/DDBJ databases">
        <title>Novel sulfate-reducing endosymbionts in the free-living metamonad Anaeramoeba.</title>
        <authorList>
            <person name="Jerlstrom-Hultqvist J."/>
            <person name="Cepicka I."/>
            <person name="Gallot-Lavallee L."/>
            <person name="Salas-Leiva D."/>
            <person name="Curtis B.A."/>
            <person name="Zahonova K."/>
            <person name="Pipaliya S."/>
            <person name="Dacks J."/>
            <person name="Roger A.J."/>
        </authorList>
    </citation>
    <scope>NUCLEOTIDE SEQUENCE</scope>
    <source>
        <strain evidence="6">Schooner1</strain>
    </source>
</reference>
<keyword evidence="1 2" id="KW-0103">Bromodomain</keyword>
<evidence type="ECO:0000313" key="6">
    <source>
        <dbReference type="EMBL" id="KAJ6242648.1"/>
    </source>
</evidence>
<gene>
    <name evidence="6" type="ORF">M0813_02496</name>
</gene>
<dbReference type="Pfam" id="PF00439">
    <property type="entry name" value="Bromodomain"/>
    <property type="match status" value="1"/>
</dbReference>
<feature type="compositionally biased region" description="Basic and acidic residues" evidence="4">
    <location>
        <begin position="452"/>
        <end position="470"/>
    </location>
</feature>
<dbReference type="Gene3D" id="1.20.920.10">
    <property type="entry name" value="Bromodomain-like"/>
    <property type="match status" value="1"/>
</dbReference>
<evidence type="ECO:0000256" key="4">
    <source>
        <dbReference type="SAM" id="MobiDB-lite"/>
    </source>
</evidence>
<feature type="region of interest" description="Disordered" evidence="4">
    <location>
        <begin position="1"/>
        <end position="50"/>
    </location>
</feature>
<dbReference type="PRINTS" id="PR00503">
    <property type="entry name" value="BROMODOMAIN"/>
</dbReference>
<keyword evidence="7" id="KW-1185">Reference proteome</keyword>
<dbReference type="PROSITE" id="PS50014">
    <property type="entry name" value="BROMODOMAIN_2"/>
    <property type="match status" value="1"/>
</dbReference>
<feature type="compositionally biased region" description="Basic and acidic residues" evidence="4">
    <location>
        <begin position="481"/>
        <end position="504"/>
    </location>
</feature>
<feature type="compositionally biased region" description="Low complexity" evidence="4">
    <location>
        <begin position="791"/>
        <end position="808"/>
    </location>
</feature>
<feature type="region of interest" description="Disordered" evidence="4">
    <location>
        <begin position="927"/>
        <end position="1118"/>
    </location>
</feature>
<dbReference type="Proteomes" id="UP001150062">
    <property type="component" value="Unassembled WGS sequence"/>
</dbReference>
<feature type="compositionally biased region" description="Basic and acidic residues" evidence="4">
    <location>
        <begin position="927"/>
        <end position="976"/>
    </location>
</feature>
<evidence type="ECO:0000259" key="5">
    <source>
        <dbReference type="PROSITE" id="PS50014"/>
    </source>
</evidence>
<dbReference type="PANTHER" id="PTHR15398">
    <property type="entry name" value="BROMODOMAIN-CONTAINING PROTEIN 8"/>
    <property type="match status" value="1"/>
</dbReference>
<evidence type="ECO:0000256" key="1">
    <source>
        <dbReference type="ARBA" id="ARBA00023117"/>
    </source>
</evidence>
<feature type="compositionally biased region" description="Polar residues" evidence="4">
    <location>
        <begin position="1048"/>
        <end position="1057"/>
    </location>
</feature>
<protein>
    <submittedName>
        <fullName evidence="6">Chascon</fullName>
    </submittedName>
</protein>
<feature type="region of interest" description="Disordered" evidence="4">
    <location>
        <begin position="701"/>
        <end position="746"/>
    </location>
</feature>
<sequence>MTELATFNQTRNSKHHHSNRNRRTHHNSKIPKHGHSTYTRLRSREREKEKERIKEENKILVLENEFFKSLNDTKQRIFKIRMNVIIQRICYKEFSEPFLYPVDPVQLNLPTYPQIVKSPMDLSQIEKKLENNEYDLPNQLIGDLNLMINNCILFNGEEHVFSQCGKELLKDFHRSFKKLKIKMNELMCKQCRWLLHHKKKYRPLIGRIEKKQKYLEYVPFKDEKKVNNLNEKKPKIEEEKEKEKEKEKEREKDKEIRVGYQKETNFEQNEKNKEHKIVQNELEGKQKQKETNKIFCNEYFNIKKMFTEKSEYQPKAKRIFQEISFMNEKLQYILKKINSERKLNLPIYGEFSKNKFPYQLFPSFFPIKPENGNISFKKFKENNQSLQEKDSLNLQNKKLKTKIKNTNSKSVFKEKFQNYYYYYYYTYNQPYTINNQKNIHQKEIQIESKFEENGKAKKKKQEQELVKEMEIESTNTGANKIENENENENKNDQNQENQKDKESKMEIEIKSEKTKKSNKIINQKNVDAKVNGNWIFNDGDKRGEKNKFTYEEKKEIAHIINRLDIKKKLKVFRIIEKGLKGKKKGERKRGKMLMGKELNQKNLKFKKPNFGIKIQRKKINQNNELIQKNKEKLQINKSGNNDHSKENAKIMKQNNKNKQNENEKINFHIDLLPKETISELQNYIGTIENFDKILDRNNFNDSKSNKESQHKWPTSVFKEPTNASESIKIEQSSNGPSSLKEEGTLKDDTWTKSFSLNNVDSTQRNEIVEKNNNSLLNQNKQQNENAKNNLAINNDRNNNENSGSHNQNKTNQNNAQGNEPIKNNNDDVNETVNNINRGNAKARDDNNNISISQKVKNNLPNDLLWNGLFSFGTKDKDDDEKQIDKDLWETFQSKKQEEDRKEIEKKQKIQELHLATKKKEELMLHNWKERQAQKEREKEEQEKKLQEEIEKKKKLRESEREKARREREAQANKKSDDEDDDLIQEDDDFGQFGVDDDSQGINWDSMEGKFNFNEDDDEDVEVVENESGSHNINDSSISHSRGEDGNRDNNLNGGSYENSDKNENTGGNNENENFNENYHENGNENENQNENENETNTEFNYEYNDNNEGDGDNDDVDDLEITFDNEEEVNIFGDNAEEDF</sequence>
<dbReference type="SUPFAM" id="SSF47370">
    <property type="entry name" value="Bromodomain"/>
    <property type="match status" value="1"/>
</dbReference>
<feature type="compositionally biased region" description="Low complexity" evidence="4">
    <location>
        <begin position="1025"/>
        <end position="1039"/>
    </location>
</feature>
<dbReference type="EMBL" id="JAOAOG010000173">
    <property type="protein sequence ID" value="KAJ6242648.1"/>
    <property type="molecule type" value="Genomic_DNA"/>
</dbReference>